<organism evidence="3 4">
    <name type="scientific">Gordonia phage Trine</name>
    <dbReference type="NCBI Taxonomy" id="2201431"/>
    <lineage>
        <taxon>Viruses</taxon>
        <taxon>Duplodnaviria</taxon>
        <taxon>Heunggongvirae</taxon>
        <taxon>Uroviricota</taxon>
        <taxon>Caudoviricetes</taxon>
        <taxon>Trinevirus</taxon>
        <taxon>Trinevirus trine</taxon>
    </lineage>
</organism>
<evidence type="ECO:0000313" key="3">
    <source>
        <dbReference type="EMBL" id="AWY06524.1"/>
    </source>
</evidence>
<feature type="transmembrane region" description="Helical" evidence="2">
    <location>
        <begin position="26"/>
        <end position="45"/>
    </location>
</feature>
<proteinExistence type="predicted"/>
<dbReference type="Proteomes" id="UP000250672">
    <property type="component" value="Genome"/>
</dbReference>
<reference evidence="4" key="1">
    <citation type="submission" date="2018-04" db="EMBL/GenBank/DDBJ databases">
        <authorList>
            <person name="Go L.Y."/>
            <person name="Mitchell J.A."/>
        </authorList>
    </citation>
    <scope>NUCLEOTIDE SEQUENCE [LARGE SCALE GENOMIC DNA]</scope>
</reference>
<feature type="transmembrane region" description="Helical" evidence="2">
    <location>
        <begin position="57"/>
        <end position="74"/>
    </location>
</feature>
<feature type="region of interest" description="Disordered" evidence="1">
    <location>
        <begin position="1"/>
        <end position="22"/>
    </location>
</feature>
<dbReference type="KEGG" id="vg:54993638"/>
<name>A0A2Z4Q937_9CAUD</name>
<keyword evidence="2" id="KW-0472">Membrane</keyword>
<dbReference type="GeneID" id="54993638"/>
<keyword evidence="2" id="KW-1133">Transmembrane helix</keyword>
<accession>A0A2Z4Q937</accession>
<keyword evidence="4" id="KW-1185">Reference proteome</keyword>
<sequence>MRGGAVAEDQHQNGGGRSGPPHPPAWLVNLVAGVIVAGWVASFILRAVWPDRALPNAVDALMLMVAGFMFAGTLKGGKPGPRQGGDE</sequence>
<gene>
    <name evidence="3" type="primary">22</name>
    <name evidence="3" type="ORF">PBI_TRINE_22</name>
</gene>
<evidence type="ECO:0000313" key="4">
    <source>
        <dbReference type="Proteomes" id="UP000250672"/>
    </source>
</evidence>
<dbReference type="RefSeq" id="YP_009803079.1">
    <property type="nucleotide sequence ID" value="NC_047991.1"/>
</dbReference>
<evidence type="ECO:0000256" key="2">
    <source>
        <dbReference type="SAM" id="Phobius"/>
    </source>
</evidence>
<keyword evidence="2" id="KW-0812">Transmembrane</keyword>
<evidence type="ECO:0000256" key="1">
    <source>
        <dbReference type="SAM" id="MobiDB-lite"/>
    </source>
</evidence>
<protein>
    <submittedName>
        <fullName evidence="3">Membrane protein</fullName>
    </submittedName>
</protein>
<dbReference type="EMBL" id="MH271318">
    <property type="protein sequence ID" value="AWY06524.1"/>
    <property type="molecule type" value="Genomic_DNA"/>
</dbReference>